<reference evidence="5 6" key="1">
    <citation type="submission" date="2016-05" db="EMBL/GenBank/DDBJ databases">
        <title>Bacillus thuringiensis and Bacillus weihenstephanensis as novel biocontrol agents of wilt causing Verticillium species.</title>
        <authorList>
            <person name="Hollensteiner J."/>
            <person name="Wemheuer F."/>
            <person name="Harting R."/>
            <person name="Kolarzyk A."/>
            <person name="Diaz-Valerio S."/>
            <person name="Poehlein A."/>
            <person name="Brzuszkiewicz E."/>
            <person name="Nesemann K."/>
            <person name="Braus-Stromeyer S."/>
            <person name="Braus G."/>
            <person name="Daniel R."/>
            <person name="Liesegang H."/>
        </authorList>
    </citation>
    <scope>NUCLEOTIDE SEQUENCE [LARGE SCALE GENOMIC DNA]</scope>
    <source>
        <strain evidence="5 6">GOE11</strain>
    </source>
</reference>
<feature type="active site" description="Proton donor/acceptor" evidence="3">
    <location>
        <position position="107"/>
    </location>
</feature>
<keyword evidence="1" id="KW-0324">Glycolysis</keyword>
<dbReference type="InterPro" id="IPR029033">
    <property type="entry name" value="His_PPase_superfam"/>
</dbReference>
<dbReference type="PANTHER" id="PTHR48100">
    <property type="entry name" value="BROAD-SPECIFICITY PHOSPHATASE YOR283W-RELATED"/>
    <property type="match status" value="1"/>
</dbReference>
<organism evidence="5 6">
    <name type="scientific">Bacillus mycoides</name>
    <dbReference type="NCBI Taxonomy" id="1405"/>
    <lineage>
        <taxon>Bacteria</taxon>
        <taxon>Bacillati</taxon>
        <taxon>Bacillota</taxon>
        <taxon>Bacilli</taxon>
        <taxon>Bacillales</taxon>
        <taxon>Bacillaceae</taxon>
        <taxon>Bacillus</taxon>
        <taxon>Bacillus cereus group</taxon>
    </lineage>
</organism>
<evidence type="ECO:0000256" key="3">
    <source>
        <dbReference type="PIRSR" id="PIRSR613078-1"/>
    </source>
</evidence>
<dbReference type="AlphaFoldDB" id="A0A1E8BQD8"/>
<dbReference type="InterPro" id="IPR050275">
    <property type="entry name" value="PGM_Phosphatase"/>
</dbReference>
<sequence>MHGMDCRESRAVGIAAKMVRGKWEMKTTVYVTRHGETEWNVEKRMQGRKNSALTENGMIQAKQLGERMKDLPLHAIYSSPSERTLHTAELIKGERNIPIIADERFYEINMGTWEGQTIADLEMQYPEEVHLFWNEPHLFQSTSGENFAAVHKRVIDGIHFLLEKHKGESILIVSHAAAAKLLVGHFAGVEIEHVWGEPFMHSASLSVIEFDENFGKVKQFADTSHFQEK</sequence>
<dbReference type="InterPro" id="IPR001345">
    <property type="entry name" value="PG/BPGM_mutase_AS"/>
</dbReference>
<evidence type="ECO:0000313" key="6">
    <source>
        <dbReference type="Proteomes" id="UP000175835"/>
    </source>
</evidence>
<feature type="binding site" evidence="4">
    <location>
        <begin position="33"/>
        <end position="40"/>
    </location>
    <ligand>
        <name>substrate</name>
    </ligand>
</feature>
<dbReference type="SUPFAM" id="SSF53254">
    <property type="entry name" value="Phosphoglycerate mutase-like"/>
    <property type="match status" value="1"/>
</dbReference>
<accession>A0A1E8BQD8</accession>
<gene>
    <name evidence="5" type="ORF">BWGOE11_21440</name>
</gene>
<dbReference type="CDD" id="cd07067">
    <property type="entry name" value="HP_PGM_like"/>
    <property type="match status" value="1"/>
</dbReference>
<evidence type="ECO:0000256" key="2">
    <source>
        <dbReference type="ARBA" id="ARBA00023235"/>
    </source>
</evidence>
<keyword evidence="2" id="KW-0413">Isomerase</keyword>
<name>A0A1E8BQD8_BACMY</name>
<dbReference type="GO" id="GO:0016791">
    <property type="term" value="F:phosphatase activity"/>
    <property type="evidence" value="ECO:0007669"/>
    <property type="project" value="TreeGrafter"/>
</dbReference>
<dbReference type="Gene3D" id="3.40.50.1240">
    <property type="entry name" value="Phosphoglycerate mutase-like"/>
    <property type="match status" value="1"/>
</dbReference>
<comment type="caution">
    <text evidence="5">The sequence shown here is derived from an EMBL/GenBank/DDBJ whole genome shotgun (WGS) entry which is preliminary data.</text>
</comment>
<dbReference type="PANTHER" id="PTHR48100:SF1">
    <property type="entry name" value="HISTIDINE PHOSPHATASE FAMILY PROTEIN-RELATED"/>
    <property type="match status" value="1"/>
</dbReference>
<evidence type="ECO:0000313" key="5">
    <source>
        <dbReference type="EMBL" id="OFD96704.1"/>
    </source>
</evidence>
<dbReference type="InterPro" id="IPR013078">
    <property type="entry name" value="His_Pase_superF_clade-1"/>
</dbReference>
<dbReference type="GO" id="GO:0005737">
    <property type="term" value="C:cytoplasm"/>
    <property type="evidence" value="ECO:0007669"/>
    <property type="project" value="TreeGrafter"/>
</dbReference>
<dbReference type="NCBIfam" id="NF009994">
    <property type="entry name" value="PRK13463.1"/>
    <property type="match status" value="1"/>
</dbReference>
<dbReference type="PROSITE" id="PS00175">
    <property type="entry name" value="PG_MUTASE"/>
    <property type="match status" value="1"/>
</dbReference>
<proteinExistence type="predicted"/>
<protein>
    <submittedName>
        <fullName evidence="5">Phosphatase</fullName>
    </submittedName>
</protein>
<dbReference type="EMBL" id="LXLX01000025">
    <property type="protein sequence ID" value="OFD96704.1"/>
    <property type="molecule type" value="Genomic_DNA"/>
</dbReference>
<feature type="active site" description="Tele-phosphohistidine intermediate" evidence="3">
    <location>
        <position position="34"/>
    </location>
</feature>
<feature type="binding site" evidence="4">
    <location>
        <position position="83"/>
    </location>
    <ligand>
        <name>substrate</name>
    </ligand>
</feature>
<dbReference type="SMART" id="SM00855">
    <property type="entry name" value="PGAM"/>
    <property type="match status" value="1"/>
</dbReference>
<dbReference type="Proteomes" id="UP000175835">
    <property type="component" value="Unassembled WGS sequence"/>
</dbReference>
<dbReference type="PATRIC" id="fig|86662.23.peg.2061"/>
<evidence type="ECO:0000256" key="1">
    <source>
        <dbReference type="ARBA" id="ARBA00023152"/>
    </source>
</evidence>
<dbReference type="Pfam" id="PF00300">
    <property type="entry name" value="His_Phos_1"/>
    <property type="match status" value="1"/>
</dbReference>
<evidence type="ECO:0000256" key="4">
    <source>
        <dbReference type="PIRSR" id="PIRSR613078-2"/>
    </source>
</evidence>